<dbReference type="PaxDb" id="4113-PGSC0003DMT400026368"/>
<dbReference type="InParanoid" id="M1AN27"/>
<reference evidence="2" key="1">
    <citation type="journal article" date="2011" name="Nature">
        <title>Genome sequence and analysis of the tuber crop potato.</title>
        <authorList>
            <consortium name="The Potato Genome Sequencing Consortium"/>
        </authorList>
    </citation>
    <scope>NUCLEOTIDE SEQUENCE [LARGE SCALE GENOMIC DNA]</scope>
    <source>
        <strain evidence="2">cv. DM1-3 516 R44</strain>
    </source>
</reference>
<evidence type="ECO:0000313" key="2">
    <source>
        <dbReference type="Proteomes" id="UP000011115"/>
    </source>
</evidence>
<sequence>MSCYYNSPLDRKSQHVTTVIKKTKMTATNVLTTSFPISPFVVPAAYVNIHSVFAIWPSAISTFINM</sequence>
<dbReference type="HOGENOM" id="CLU_2836191_0_0_1"/>
<proteinExistence type="predicted"/>
<protein>
    <submittedName>
        <fullName evidence="1">Uncharacterized protein</fullName>
    </submittedName>
</protein>
<name>M1AN27_SOLTU</name>
<dbReference type="Gramene" id="PGSC0003DMT400026368">
    <property type="protein sequence ID" value="PGSC0003DMT400026368"/>
    <property type="gene ID" value="PGSC0003DMG400010172"/>
</dbReference>
<dbReference type="EnsemblPlants" id="PGSC0003DMT400026368">
    <property type="protein sequence ID" value="PGSC0003DMT400026368"/>
    <property type="gene ID" value="PGSC0003DMG400010172"/>
</dbReference>
<keyword evidence="2" id="KW-1185">Reference proteome</keyword>
<dbReference type="Proteomes" id="UP000011115">
    <property type="component" value="Unassembled WGS sequence"/>
</dbReference>
<evidence type="ECO:0000313" key="1">
    <source>
        <dbReference type="EnsemblPlants" id="PGSC0003DMT400026368"/>
    </source>
</evidence>
<organism evidence="1 2">
    <name type="scientific">Solanum tuberosum</name>
    <name type="common">Potato</name>
    <dbReference type="NCBI Taxonomy" id="4113"/>
    <lineage>
        <taxon>Eukaryota</taxon>
        <taxon>Viridiplantae</taxon>
        <taxon>Streptophyta</taxon>
        <taxon>Embryophyta</taxon>
        <taxon>Tracheophyta</taxon>
        <taxon>Spermatophyta</taxon>
        <taxon>Magnoliopsida</taxon>
        <taxon>eudicotyledons</taxon>
        <taxon>Gunneridae</taxon>
        <taxon>Pentapetalae</taxon>
        <taxon>asterids</taxon>
        <taxon>lamiids</taxon>
        <taxon>Solanales</taxon>
        <taxon>Solanaceae</taxon>
        <taxon>Solanoideae</taxon>
        <taxon>Solaneae</taxon>
        <taxon>Solanum</taxon>
    </lineage>
</organism>
<reference evidence="1" key="2">
    <citation type="submission" date="2015-06" db="UniProtKB">
        <authorList>
            <consortium name="EnsemblPlants"/>
        </authorList>
    </citation>
    <scope>IDENTIFICATION</scope>
    <source>
        <strain evidence="1">DM1-3 516 R44</strain>
    </source>
</reference>
<dbReference type="AlphaFoldDB" id="M1AN27"/>
<accession>M1AN27</accession>